<dbReference type="KEGG" id="mhz:Metho_1392"/>
<evidence type="ECO:0000313" key="3">
    <source>
        <dbReference type="Proteomes" id="UP000010866"/>
    </source>
</evidence>
<gene>
    <name evidence="2" type="ordered locus">Metho_1392</name>
</gene>
<keyword evidence="3" id="KW-1185">Reference proteome</keyword>
<dbReference type="EMBL" id="CP003362">
    <property type="protein sequence ID" value="AGB49603.1"/>
    <property type="molecule type" value="Genomic_DNA"/>
</dbReference>
<dbReference type="STRING" id="867904.Metho_1392"/>
<organism evidence="2 3">
    <name type="scientific">Methanomethylovorans hollandica (strain DSM 15978 / NBRC 107637 / DMS1)</name>
    <dbReference type="NCBI Taxonomy" id="867904"/>
    <lineage>
        <taxon>Archaea</taxon>
        <taxon>Methanobacteriati</taxon>
        <taxon>Methanobacteriota</taxon>
        <taxon>Stenosarchaea group</taxon>
        <taxon>Methanomicrobia</taxon>
        <taxon>Methanosarcinales</taxon>
        <taxon>Methanosarcinaceae</taxon>
        <taxon>Methanomethylovorans</taxon>
    </lineage>
</organism>
<dbReference type="OrthoDB" id="376151at2157"/>
<dbReference type="GeneID" id="14407201"/>
<proteinExistence type="predicted"/>
<dbReference type="Proteomes" id="UP000010866">
    <property type="component" value="Chromosome"/>
</dbReference>
<sequence>MNPQHHVSELDAINGTKSQPESGPSWDHVGTKSGPSWDQVIFQSPIQLATQLHKFSLLNYCIRFVTDQVGEQVTEQVIEHVTERVAATNHRGHRDIEDENANMQIHHKPCDELPTQQMIDTIRYPVGSELNTCFNPQSGHIIGYNRG</sequence>
<evidence type="ECO:0000256" key="1">
    <source>
        <dbReference type="SAM" id="MobiDB-lite"/>
    </source>
</evidence>
<dbReference type="HOGENOM" id="CLU_1763873_0_0_2"/>
<evidence type="ECO:0000313" key="2">
    <source>
        <dbReference type="EMBL" id="AGB49603.1"/>
    </source>
</evidence>
<accession>L0KZS6</accession>
<dbReference type="AlphaFoldDB" id="L0KZS6"/>
<dbReference type="RefSeq" id="WP_015324769.1">
    <property type="nucleotide sequence ID" value="NC_019977.1"/>
</dbReference>
<name>L0KZS6_METHD</name>
<reference evidence="3" key="1">
    <citation type="submission" date="2012-02" db="EMBL/GenBank/DDBJ databases">
        <title>Complete sequence of chromosome of Methanomethylovorans hollandica DSM 15978.</title>
        <authorList>
            <person name="Lucas S."/>
            <person name="Copeland A."/>
            <person name="Lapidus A."/>
            <person name="Glavina del Rio T."/>
            <person name="Dalin E."/>
            <person name="Tice H."/>
            <person name="Bruce D."/>
            <person name="Goodwin L."/>
            <person name="Pitluck S."/>
            <person name="Peters L."/>
            <person name="Mikhailova N."/>
            <person name="Held B."/>
            <person name="Kyrpides N."/>
            <person name="Mavromatis K."/>
            <person name="Ivanova N."/>
            <person name="Brettin T."/>
            <person name="Detter J.C."/>
            <person name="Han C."/>
            <person name="Larimer F."/>
            <person name="Land M."/>
            <person name="Hauser L."/>
            <person name="Markowitz V."/>
            <person name="Cheng J.-F."/>
            <person name="Hugenholtz P."/>
            <person name="Woyke T."/>
            <person name="Wu D."/>
            <person name="Spring S."/>
            <person name="Schroeder M."/>
            <person name="Brambilla E."/>
            <person name="Klenk H.-P."/>
            <person name="Eisen J.A."/>
        </authorList>
    </citation>
    <scope>NUCLEOTIDE SEQUENCE [LARGE SCALE GENOMIC DNA]</scope>
    <source>
        <strain evidence="3">DSM 15978 / NBRC 107637 / DMS1</strain>
    </source>
</reference>
<feature type="region of interest" description="Disordered" evidence="1">
    <location>
        <begin position="1"/>
        <end position="32"/>
    </location>
</feature>
<protein>
    <submittedName>
        <fullName evidence="2">Uncharacterized protein</fullName>
    </submittedName>
</protein>